<keyword evidence="10" id="KW-1185">Reference proteome</keyword>
<dbReference type="EMBL" id="JAYGIM010000008">
    <property type="protein sequence ID" value="MEA5427180.1"/>
    <property type="molecule type" value="Genomic_DNA"/>
</dbReference>
<evidence type="ECO:0000256" key="5">
    <source>
        <dbReference type="ARBA" id="ARBA00023136"/>
    </source>
</evidence>
<dbReference type="InterPro" id="IPR050250">
    <property type="entry name" value="Macrolide_Exporter_MacB"/>
</dbReference>
<keyword evidence="3 6" id="KW-0812">Transmembrane</keyword>
<evidence type="ECO:0000256" key="1">
    <source>
        <dbReference type="ARBA" id="ARBA00004651"/>
    </source>
</evidence>
<evidence type="ECO:0000259" key="7">
    <source>
        <dbReference type="Pfam" id="PF02687"/>
    </source>
</evidence>
<feature type="domain" description="MacB-like periplasmic core" evidence="8">
    <location>
        <begin position="451"/>
        <end position="634"/>
    </location>
</feature>
<feature type="transmembrane region" description="Helical" evidence="6">
    <location>
        <begin position="666"/>
        <end position="689"/>
    </location>
</feature>
<evidence type="ECO:0000313" key="9">
    <source>
        <dbReference type="EMBL" id="MEA5427180.1"/>
    </source>
</evidence>
<keyword evidence="4 6" id="KW-1133">Transmembrane helix</keyword>
<name>A0ABU5SIR1_9BACT</name>
<evidence type="ECO:0000259" key="8">
    <source>
        <dbReference type="Pfam" id="PF12704"/>
    </source>
</evidence>
<feature type="domain" description="ABC3 transporter permease C-terminal" evidence="7">
    <location>
        <begin position="669"/>
        <end position="777"/>
    </location>
</feature>
<dbReference type="InterPro" id="IPR025857">
    <property type="entry name" value="MacB_PCD"/>
</dbReference>
<feature type="domain" description="ABC3 transporter permease C-terminal" evidence="7">
    <location>
        <begin position="286"/>
        <end position="402"/>
    </location>
</feature>
<feature type="transmembrane region" description="Helical" evidence="6">
    <location>
        <begin position="279"/>
        <end position="299"/>
    </location>
</feature>
<organism evidence="9 10">
    <name type="scientific">Arcicella lustrica</name>
    <dbReference type="NCBI Taxonomy" id="2984196"/>
    <lineage>
        <taxon>Bacteria</taxon>
        <taxon>Pseudomonadati</taxon>
        <taxon>Bacteroidota</taxon>
        <taxon>Cytophagia</taxon>
        <taxon>Cytophagales</taxon>
        <taxon>Flectobacillaceae</taxon>
        <taxon>Arcicella</taxon>
    </lineage>
</organism>
<sequence>MLQNYLKIAIRNLWRNKLYSALNIGGLATGLAAAMLIFLFVSHEFSYDQFHQKADRIYRILSITKYGEQTVQTTAMNAKLGEMLKQHNPEIKDFVRISKIDNPTFKNGSHPEIKFKEEKLAFADPAFFNIFSFKTLDGNFNTALKNPFSLVLSEKVAKKYFGNENPVGKTLLLEGKKPFIVTGVFAQMPSNSTFQFEVITSMATYPKLDEERQYIWEKAGSFETFILLNQQASVAKVEKSIAQVGKLTGFFDETSKYSLEQFDKIHNGSSFSGHQNTKFAYIFSGVAILILILALFNYMSLTTARATIRAKEVGVRKVVGAERLGLVKQFYIEAFVYCFFSFVLAFLLLELLRQPFYDILGLQVDTVFMQSPIFIGIITSIFFLSILLSGSYTSLFLSKFNPIEVLKGKFSSQQNGAVIRKGFLIFQFSVSVVLIICTMVVQKQLDFMRNMDLGLTKDQVLVIPIEESPASKIATLKNDLKQIAGIKNVSHVSTPLYKGVNSWFTKSLVSKKEVTLFSIDSDENFFKTVDLKWKNPPIDSKNLDSKIYLNEIAAEQLELGKNPVGKSVFLFGSKPSIVGGIMKDFHFTGVKSKIEPLMISISAPKATETLYGSIYLRLDSKVDVQAKVAQVQQLYEKYPSEKPFEFYFLDEAFQKTFSDEIRMSKMFFSFTSIAILIACLGLFGLITFLAEQKDKEIGIRKVLGASVKNIVFLLSKDFLGLVILANLIAIPLAWWAMQKWLQDFVFRISLTSEIFLLASLTSIVLAFVTVSYQAVKSAVANPIKSLRNE</sequence>
<evidence type="ECO:0000256" key="6">
    <source>
        <dbReference type="SAM" id="Phobius"/>
    </source>
</evidence>
<dbReference type="Pfam" id="PF02687">
    <property type="entry name" value="FtsX"/>
    <property type="match status" value="2"/>
</dbReference>
<accession>A0ABU5SIR1</accession>
<dbReference type="Proteomes" id="UP001302222">
    <property type="component" value="Unassembled WGS sequence"/>
</dbReference>
<feature type="transmembrane region" description="Helical" evidence="6">
    <location>
        <begin position="754"/>
        <end position="775"/>
    </location>
</feature>
<feature type="transmembrane region" description="Helical" evidence="6">
    <location>
        <begin position="21"/>
        <end position="41"/>
    </location>
</feature>
<keyword evidence="2" id="KW-1003">Cell membrane</keyword>
<proteinExistence type="predicted"/>
<evidence type="ECO:0000256" key="3">
    <source>
        <dbReference type="ARBA" id="ARBA00022692"/>
    </source>
</evidence>
<dbReference type="PANTHER" id="PTHR30572:SF18">
    <property type="entry name" value="ABC-TYPE MACROLIDE FAMILY EXPORT SYSTEM PERMEASE COMPONENT 2"/>
    <property type="match status" value="1"/>
</dbReference>
<protein>
    <submittedName>
        <fullName evidence="9">ABC transporter permease</fullName>
    </submittedName>
</protein>
<reference evidence="9 10" key="1">
    <citation type="submission" date="2023-12" db="EMBL/GenBank/DDBJ databases">
        <title>Novel species of the genus Arcicella isolated from rivers.</title>
        <authorList>
            <person name="Lu H."/>
        </authorList>
    </citation>
    <scope>NUCLEOTIDE SEQUENCE [LARGE SCALE GENOMIC DNA]</scope>
    <source>
        <strain evidence="9 10">DC25W</strain>
    </source>
</reference>
<feature type="transmembrane region" description="Helical" evidence="6">
    <location>
        <begin position="372"/>
        <end position="397"/>
    </location>
</feature>
<dbReference type="RefSeq" id="WP_323258599.1">
    <property type="nucleotide sequence ID" value="NZ_JAYGIM010000008.1"/>
</dbReference>
<evidence type="ECO:0000313" key="10">
    <source>
        <dbReference type="Proteomes" id="UP001302222"/>
    </source>
</evidence>
<dbReference type="InterPro" id="IPR003838">
    <property type="entry name" value="ABC3_permease_C"/>
</dbReference>
<evidence type="ECO:0000256" key="4">
    <source>
        <dbReference type="ARBA" id="ARBA00022989"/>
    </source>
</evidence>
<dbReference type="PANTHER" id="PTHR30572">
    <property type="entry name" value="MEMBRANE COMPONENT OF TRANSPORTER-RELATED"/>
    <property type="match status" value="1"/>
</dbReference>
<feature type="transmembrane region" description="Helical" evidence="6">
    <location>
        <begin position="710"/>
        <end position="734"/>
    </location>
</feature>
<comment type="subcellular location">
    <subcellularLocation>
        <location evidence="1">Cell membrane</location>
        <topology evidence="1">Multi-pass membrane protein</topology>
    </subcellularLocation>
</comment>
<comment type="caution">
    <text evidence="9">The sequence shown here is derived from an EMBL/GenBank/DDBJ whole genome shotgun (WGS) entry which is preliminary data.</text>
</comment>
<dbReference type="Pfam" id="PF12704">
    <property type="entry name" value="MacB_PCD"/>
    <property type="match status" value="2"/>
</dbReference>
<keyword evidence="5 6" id="KW-0472">Membrane</keyword>
<feature type="domain" description="MacB-like periplasmic core" evidence="8">
    <location>
        <begin position="20"/>
        <end position="243"/>
    </location>
</feature>
<feature type="transmembrane region" description="Helical" evidence="6">
    <location>
        <begin position="330"/>
        <end position="352"/>
    </location>
</feature>
<evidence type="ECO:0000256" key="2">
    <source>
        <dbReference type="ARBA" id="ARBA00022475"/>
    </source>
</evidence>
<gene>
    <name evidence="9" type="ORF">VB798_11375</name>
</gene>
<feature type="transmembrane region" description="Helical" evidence="6">
    <location>
        <begin position="418"/>
        <end position="441"/>
    </location>
</feature>